<dbReference type="Proteomes" id="UP000245839">
    <property type="component" value="Unassembled WGS sequence"/>
</dbReference>
<dbReference type="AlphaFoldDB" id="A0A2Y9A4D1"/>
<evidence type="ECO:0000313" key="4">
    <source>
        <dbReference type="Proteomes" id="UP000251571"/>
    </source>
</evidence>
<reference evidence="2 4" key="1">
    <citation type="submission" date="2016-10" db="EMBL/GenBank/DDBJ databases">
        <authorList>
            <person name="Cai Z."/>
        </authorList>
    </citation>
    <scope>NUCLEOTIDE SEQUENCE [LARGE SCALE GENOMIC DNA]</scope>
    <source>
        <strain evidence="2 4">DSM 25227</strain>
    </source>
</reference>
<dbReference type="Proteomes" id="UP000251571">
    <property type="component" value="Unassembled WGS sequence"/>
</dbReference>
<dbReference type="RefSeq" id="WP_109563018.1">
    <property type="nucleotide sequence ID" value="NZ_QGDJ01000001.1"/>
</dbReference>
<evidence type="ECO:0000313" key="3">
    <source>
        <dbReference type="Proteomes" id="UP000245839"/>
    </source>
</evidence>
<dbReference type="OrthoDB" id="7874292at2"/>
<dbReference type="InterPro" id="IPR011006">
    <property type="entry name" value="CheY-like_superfamily"/>
</dbReference>
<keyword evidence="3" id="KW-1185">Reference proteome</keyword>
<proteinExistence type="predicted"/>
<organism evidence="2 4">
    <name type="scientific">Jannaschia seohaensis</name>
    <dbReference type="NCBI Taxonomy" id="475081"/>
    <lineage>
        <taxon>Bacteria</taxon>
        <taxon>Pseudomonadati</taxon>
        <taxon>Pseudomonadota</taxon>
        <taxon>Alphaproteobacteria</taxon>
        <taxon>Rhodobacterales</taxon>
        <taxon>Roseobacteraceae</taxon>
        <taxon>Jannaschia</taxon>
    </lineage>
</organism>
<evidence type="ECO:0000313" key="2">
    <source>
        <dbReference type="EMBL" id="SSA38746.1"/>
    </source>
</evidence>
<dbReference type="EMBL" id="QGDJ01000001">
    <property type="protein sequence ID" value="PWJ22468.1"/>
    <property type="molecule type" value="Genomic_DNA"/>
</dbReference>
<gene>
    <name evidence="1" type="ORF">BCF38_101882</name>
    <name evidence="2" type="ORF">SAMN05421539_101882</name>
</gene>
<accession>A0A2Y9A4D1</accession>
<dbReference type="EMBL" id="UETC01000001">
    <property type="protein sequence ID" value="SSA38746.1"/>
    <property type="molecule type" value="Genomic_DNA"/>
</dbReference>
<reference evidence="1 3" key="2">
    <citation type="submission" date="2018-03" db="EMBL/GenBank/DDBJ databases">
        <title>Genomic Encyclopedia of Archaeal and Bacterial Type Strains, Phase II (KMG-II): from individual species to whole genera.</title>
        <authorList>
            <person name="Goeker M."/>
        </authorList>
    </citation>
    <scope>NUCLEOTIDE SEQUENCE [LARGE SCALE GENOMIC DNA]</scope>
    <source>
        <strain evidence="1 3">DSM 25227</strain>
    </source>
</reference>
<name>A0A2Y9A4D1_9RHOB</name>
<protein>
    <recommendedName>
        <fullName evidence="5">Response regulatory domain-containing protein</fullName>
    </recommendedName>
</protein>
<sequence>MIKTSAHAATAPLSDRIARDDRPVVLTVGFTLQRGREATAAWDDFRAEVAQSQAQAVAKMFVLRPAVVLIDLGLTDGSPLAVADFVSFRHPKARVIFVSDTAMFSDGSLFQHCANVHAHVARGMAEPDMVALIAHHAKAELQRR</sequence>
<evidence type="ECO:0000313" key="1">
    <source>
        <dbReference type="EMBL" id="PWJ22468.1"/>
    </source>
</evidence>
<dbReference type="SUPFAM" id="SSF52172">
    <property type="entry name" value="CheY-like"/>
    <property type="match status" value="1"/>
</dbReference>
<evidence type="ECO:0008006" key="5">
    <source>
        <dbReference type="Google" id="ProtNLM"/>
    </source>
</evidence>